<comment type="caution">
    <text evidence="1">The sequence shown here is derived from an EMBL/GenBank/DDBJ whole genome shotgun (WGS) entry which is preliminary data.</text>
</comment>
<name>A0AAV8EQR8_9POAL</name>
<accession>A0AAV8EQR8</accession>
<dbReference type="EMBL" id="JAMFTS010000001">
    <property type="protein sequence ID" value="KAJ4808311.1"/>
    <property type="molecule type" value="Genomic_DNA"/>
</dbReference>
<dbReference type="Proteomes" id="UP001140206">
    <property type="component" value="Chromosome 3"/>
</dbReference>
<keyword evidence="3" id="KW-1185">Reference proteome</keyword>
<dbReference type="InterPro" id="IPR025886">
    <property type="entry name" value="PP2-like"/>
</dbReference>
<dbReference type="PANTHER" id="PTHR32278">
    <property type="entry name" value="F-BOX DOMAIN-CONTAINING PROTEIN"/>
    <property type="match status" value="1"/>
</dbReference>
<dbReference type="PANTHER" id="PTHR32278:SF111">
    <property type="entry name" value="F-BOX PROTEIN PP2-B12-RELATED"/>
    <property type="match status" value="1"/>
</dbReference>
<dbReference type="Proteomes" id="UP001140206">
    <property type="component" value="Chromosome 1"/>
</dbReference>
<proteinExistence type="predicted"/>
<gene>
    <name evidence="2" type="ORF">LUZ62_020877</name>
    <name evidence="1" type="ORF">LUZ62_066138</name>
</gene>
<organism evidence="1 3">
    <name type="scientific">Rhynchospora pubera</name>
    <dbReference type="NCBI Taxonomy" id="906938"/>
    <lineage>
        <taxon>Eukaryota</taxon>
        <taxon>Viridiplantae</taxon>
        <taxon>Streptophyta</taxon>
        <taxon>Embryophyta</taxon>
        <taxon>Tracheophyta</taxon>
        <taxon>Spermatophyta</taxon>
        <taxon>Magnoliopsida</taxon>
        <taxon>Liliopsida</taxon>
        <taxon>Poales</taxon>
        <taxon>Cyperaceae</taxon>
        <taxon>Cyperoideae</taxon>
        <taxon>Rhynchosporeae</taxon>
        <taxon>Rhynchospora</taxon>
    </lineage>
</organism>
<evidence type="ECO:0000313" key="2">
    <source>
        <dbReference type="EMBL" id="KAJ4808311.1"/>
    </source>
</evidence>
<dbReference type="Pfam" id="PF14299">
    <property type="entry name" value="PP2"/>
    <property type="match status" value="1"/>
</dbReference>
<evidence type="ECO:0000313" key="1">
    <source>
        <dbReference type="EMBL" id="KAJ4781881.1"/>
    </source>
</evidence>
<protein>
    <submittedName>
        <fullName evidence="1">F-box protein PP2-B11</fullName>
    </submittedName>
</protein>
<sequence length="173" mass="20022">MSNLFGFNRSGNKMFTARYLHIEHSNQRENWSWVRHSDQRFPEVAELLKVWWLEIKARISFSELSPETNYTAHLIYKTAESSTGLDTFQEATVSFGTLQWKKVVCLKPRVARPRNKCIGLPKERPDGWMELELGQFYCDDGTGDREVEVCLMETNDDVKKSGLTVAGLEVRPF</sequence>
<reference evidence="1" key="1">
    <citation type="submission" date="2022-08" db="EMBL/GenBank/DDBJ databases">
        <authorList>
            <person name="Marques A."/>
        </authorList>
    </citation>
    <scope>NUCLEOTIDE SEQUENCE</scope>
    <source>
        <strain evidence="1">RhyPub2mFocal</strain>
        <tissue evidence="1">Leaves</tissue>
    </source>
</reference>
<dbReference type="AlphaFoldDB" id="A0AAV8EQR8"/>
<evidence type="ECO:0000313" key="3">
    <source>
        <dbReference type="Proteomes" id="UP001140206"/>
    </source>
</evidence>
<dbReference type="EMBL" id="JAMFTS010000003">
    <property type="protein sequence ID" value="KAJ4781881.1"/>
    <property type="molecule type" value="Genomic_DNA"/>
</dbReference>